<protein>
    <recommendedName>
        <fullName evidence="4">DUF3710 domain-containing protein</fullName>
    </recommendedName>
</protein>
<reference evidence="2 3" key="1">
    <citation type="submission" date="2014-12" db="EMBL/GenBank/DDBJ databases">
        <title>Comparative genomics of the lactic acid bacteria isolated from the honey bee gut.</title>
        <authorList>
            <person name="Ellegaard K.M."/>
            <person name="Tamarit D."/>
            <person name="Javelind E."/>
            <person name="Olofsson T."/>
            <person name="Andersson S.G."/>
            <person name="Vasquez A."/>
        </authorList>
    </citation>
    <scope>NUCLEOTIDE SEQUENCE [LARGE SCALE GENOMIC DNA]</scope>
    <source>
        <strain evidence="2 3">Bma6</strain>
    </source>
</reference>
<evidence type="ECO:0000256" key="1">
    <source>
        <dbReference type="SAM" id="MobiDB-lite"/>
    </source>
</evidence>
<sequence>MGLFGFGRKHKKDQVLEGHDEETSTSDSEALKSQDKGSDQVGENRNPQDQDAPAQSEETGETRQKSAHDERVDVSLTEGERGVDHGPWDSEDEDAVDYDDYLDIGSLLLPFLQGSQLRLKSNGKTGEILGATVTYGSSSLELEAFAAPKSLGLWEEIRADIHKANPKSKEVDGVFGRELTLPVEVRGKKLMTRVVGIDGPRWMLRGIFSGPAATKGKEKDLLDQYLADLVVVRGDEPLAPRDLIPMHAPVTPEQGGDQDDKSKDTIPDKPEGPFDSDQQTEVKTTLSRGPMFTEVR</sequence>
<feature type="region of interest" description="Disordered" evidence="1">
    <location>
        <begin position="240"/>
        <end position="296"/>
    </location>
</feature>
<evidence type="ECO:0000313" key="2">
    <source>
        <dbReference type="EMBL" id="KJY53157.1"/>
    </source>
</evidence>
<evidence type="ECO:0008006" key="4">
    <source>
        <dbReference type="Google" id="ProtNLM"/>
    </source>
</evidence>
<dbReference type="Pfam" id="PF12502">
    <property type="entry name" value="DUF3710"/>
    <property type="match status" value="1"/>
</dbReference>
<feature type="region of interest" description="Disordered" evidence="1">
    <location>
        <begin position="1"/>
        <end position="94"/>
    </location>
</feature>
<dbReference type="InterPro" id="IPR022183">
    <property type="entry name" value="DUF3710"/>
</dbReference>
<dbReference type="Proteomes" id="UP000033652">
    <property type="component" value="Unassembled WGS sequence"/>
</dbReference>
<proteinExistence type="predicted"/>
<organism evidence="2 3">
    <name type="scientific">Bifidobacterium coryneforme</name>
    <dbReference type="NCBI Taxonomy" id="1687"/>
    <lineage>
        <taxon>Bacteria</taxon>
        <taxon>Bacillati</taxon>
        <taxon>Actinomycetota</taxon>
        <taxon>Actinomycetes</taxon>
        <taxon>Bifidobacteriales</taxon>
        <taxon>Bifidobacteriaceae</taxon>
        <taxon>Bifidobacterium</taxon>
    </lineage>
</organism>
<feature type="compositionally biased region" description="Basic and acidic residues" evidence="1">
    <location>
        <begin position="29"/>
        <end position="38"/>
    </location>
</feature>
<feature type="compositionally biased region" description="Basic and acidic residues" evidence="1">
    <location>
        <begin position="60"/>
        <end position="88"/>
    </location>
</feature>
<dbReference type="EMBL" id="JXBX01000009">
    <property type="protein sequence ID" value="KJY53157.1"/>
    <property type="molecule type" value="Genomic_DNA"/>
</dbReference>
<gene>
    <name evidence="2" type="ORF">JF68_04950</name>
</gene>
<feature type="compositionally biased region" description="Basic and acidic residues" evidence="1">
    <location>
        <begin position="258"/>
        <end position="272"/>
    </location>
</feature>
<evidence type="ECO:0000313" key="3">
    <source>
        <dbReference type="Proteomes" id="UP000033652"/>
    </source>
</evidence>
<name>A0ABD4ACX9_9BIFI</name>
<comment type="caution">
    <text evidence="2">The sequence shown here is derived from an EMBL/GenBank/DDBJ whole genome shotgun (WGS) entry which is preliminary data.</text>
</comment>
<accession>A0ABD4ACX9</accession>
<dbReference type="RefSeq" id="WP_052689908.1">
    <property type="nucleotide sequence ID" value="NZ_KQ033865.1"/>
</dbReference>
<feature type="compositionally biased region" description="Basic and acidic residues" evidence="1">
    <location>
        <begin position="13"/>
        <end position="22"/>
    </location>
</feature>
<feature type="compositionally biased region" description="Polar residues" evidence="1">
    <location>
        <begin position="276"/>
        <end position="287"/>
    </location>
</feature>
<dbReference type="AlphaFoldDB" id="A0ABD4ACX9"/>